<name>A0A6M0RSJ2_9CYAN</name>
<keyword evidence="4" id="KW-1185">Reference proteome</keyword>
<feature type="chain" id="PRO_5026914791" evidence="2">
    <location>
        <begin position="35"/>
        <end position="309"/>
    </location>
</feature>
<evidence type="ECO:0000256" key="2">
    <source>
        <dbReference type="SAM" id="SignalP"/>
    </source>
</evidence>
<dbReference type="RefSeq" id="WP_163702090.1">
    <property type="nucleotide sequence ID" value="NZ_QXHD01000004.1"/>
</dbReference>
<accession>A0A6M0RSJ2</accession>
<feature type="signal peptide" evidence="2">
    <location>
        <begin position="1"/>
        <end position="34"/>
    </location>
</feature>
<dbReference type="EMBL" id="QXHD01000004">
    <property type="protein sequence ID" value="NEZ59136.1"/>
    <property type="molecule type" value="Genomic_DNA"/>
</dbReference>
<organism evidence="3 4">
    <name type="scientific">Adonisia turfae CCMR0081</name>
    <dbReference type="NCBI Taxonomy" id="2292702"/>
    <lineage>
        <taxon>Bacteria</taxon>
        <taxon>Bacillati</taxon>
        <taxon>Cyanobacteriota</taxon>
        <taxon>Adonisia</taxon>
        <taxon>Adonisia turfae</taxon>
    </lineage>
</organism>
<feature type="compositionally biased region" description="Polar residues" evidence="1">
    <location>
        <begin position="94"/>
        <end position="106"/>
    </location>
</feature>
<reference evidence="3 4" key="1">
    <citation type="journal article" date="2020" name="Microb. Ecol.">
        <title>Ecogenomics of the Marine Benthic Filamentous Cyanobacterium Adonisia.</title>
        <authorList>
            <person name="Walter J.M."/>
            <person name="Coutinho F.H."/>
            <person name="Leomil L."/>
            <person name="Hargreaves P.I."/>
            <person name="Campeao M.E."/>
            <person name="Vieira V.V."/>
            <person name="Silva B.S."/>
            <person name="Fistarol G.O."/>
            <person name="Salomon P.S."/>
            <person name="Sawabe T."/>
            <person name="Mino S."/>
            <person name="Hosokawa M."/>
            <person name="Miyashita H."/>
            <person name="Maruyama F."/>
            <person name="van Verk M.C."/>
            <person name="Dutilh B.E."/>
            <person name="Thompson C.C."/>
            <person name="Thompson F.L."/>
        </authorList>
    </citation>
    <scope>NUCLEOTIDE SEQUENCE [LARGE SCALE GENOMIC DNA]</scope>
    <source>
        <strain evidence="3 4">CCMR0081</strain>
    </source>
</reference>
<proteinExistence type="predicted"/>
<dbReference type="Pfam" id="PF06051">
    <property type="entry name" value="DUF928"/>
    <property type="match status" value="1"/>
</dbReference>
<evidence type="ECO:0000313" key="3">
    <source>
        <dbReference type="EMBL" id="NEZ59136.1"/>
    </source>
</evidence>
<dbReference type="AlphaFoldDB" id="A0A6M0RSJ2"/>
<feature type="region of interest" description="Disordered" evidence="1">
    <location>
        <begin position="93"/>
        <end position="116"/>
    </location>
</feature>
<dbReference type="Proteomes" id="UP000481033">
    <property type="component" value="Unassembled WGS sequence"/>
</dbReference>
<dbReference type="InterPro" id="IPR010328">
    <property type="entry name" value="DUF928"/>
</dbReference>
<gene>
    <name evidence="3" type="ORF">DXZ20_26530</name>
</gene>
<sequence length="309" mass="33587">MNRPPSQYTQKLKGLLSIGLSLTLPLTMVSPAQAGLIDRITSIFRPNSELGNATGTRRGGGTRDICEVPTPSVGQARVNTPSIDDLFEDDAVTSADTETSEETMAQSPESSANPEEPPVLVAFVPATTAPDPTSSAQELLLEGKTLNAHPRLGLYVPFSKIEDTAILELSIADNDDENRQFLVERLSLELPQNPGLVTIALPESQPGLQPNRVYYWTVALRCRGEGADDARTLQEVSGLISLTSDAAISSSSDDYSVYLEHGIWYDMVAQLIAHRDQYPDEWSEFLEYFGLTDETVNPQIIPGLAPLAE</sequence>
<evidence type="ECO:0000313" key="4">
    <source>
        <dbReference type="Proteomes" id="UP000481033"/>
    </source>
</evidence>
<protein>
    <submittedName>
        <fullName evidence="3">DUF928 domain-containing protein</fullName>
    </submittedName>
</protein>
<comment type="caution">
    <text evidence="3">The sequence shown here is derived from an EMBL/GenBank/DDBJ whole genome shotgun (WGS) entry which is preliminary data.</text>
</comment>
<keyword evidence="2" id="KW-0732">Signal</keyword>
<evidence type="ECO:0000256" key="1">
    <source>
        <dbReference type="SAM" id="MobiDB-lite"/>
    </source>
</evidence>